<protein>
    <submittedName>
        <fullName evidence="1">32421_t:CDS:1</fullName>
    </submittedName>
</protein>
<dbReference type="EMBL" id="CAJVQC010002399">
    <property type="protein sequence ID" value="CAG8511046.1"/>
    <property type="molecule type" value="Genomic_DNA"/>
</dbReference>
<organism evidence="1 2">
    <name type="scientific">Racocetra persica</name>
    <dbReference type="NCBI Taxonomy" id="160502"/>
    <lineage>
        <taxon>Eukaryota</taxon>
        <taxon>Fungi</taxon>
        <taxon>Fungi incertae sedis</taxon>
        <taxon>Mucoromycota</taxon>
        <taxon>Glomeromycotina</taxon>
        <taxon>Glomeromycetes</taxon>
        <taxon>Diversisporales</taxon>
        <taxon>Gigasporaceae</taxon>
        <taxon>Racocetra</taxon>
    </lineage>
</organism>
<sequence>MYPSHYRRKNLLSSFYVRGVPQLSVGQKAKLTISPDYGYENGFGEIIPPNSTLIL</sequence>
<name>A0ACA9L5V0_9GLOM</name>
<comment type="caution">
    <text evidence="1">The sequence shown here is derived from an EMBL/GenBank/DDBJ whole genome shotgun (WGS) entry which is preliminary data.</text>
</comment>
<proteinExistence type="predicted"/>
<keyword evidence="2" id="KW-1185">Reference proteome</keyword>
<evidence type="ECO:0000313" key="2">
    <source>
        <dbReference type="Proteomes" id="UP000789920"/>
    </source>
</evidence>
<accession>A0ACA9L5V0</accession>
<dbReference type="Proteomes" id="UP000789920">
    <property type="component" value="Unassembled WGS sequence"/>
</dbReference>
<evidence type="ECO:0000313" key="1">
    <source>
        <dbReference type="EMBL" id="CAG8511046.1"/>
    </source>
</evidence>
<gene>
    <name evidence="1" type="ORF">RPERSI_LOCUS2261</name>
</gene>
<reference evidence="1" key="1">
    <citation type="submission" date="2021-06" db="EMBL/GenBank/DDBJ databases">
        <authorList>
            <person name="Kallberg Y."/>
            <person name="Tangrot J."/>
            <person name="Rosling A."/>
        </authorList>
    </citation>
    <scope>NUCLEOTIDE SEQUENCE</scope>
    <source>
        <strain evidence="1">MA461A</strain>
    </source>
</reference>